<dbReference type="GO" id="GO:0005886">
    <property type="term" value="C:plasma membrane"/>
    <property type="evidence" value="ECO:0007669"/>
    <property type="project" value="UniProtKB-SubCell"/>
</dbReference>
<evidence type="ECO:0000256" key="4">
    <source>
        <dbReference type="ARBA" id="ARBA00023136"/>
    </source>
</evidence>
<protein>
    <submittedName>
        <fullName evidence="7">MFS transporter</fullName>
    </submittedName>
</protein>
<proteinExistence type="predicted"/>
<dbReference type="SUPFAM" id="SSF103473">
    <property type="entry name" value="MFS general substrate transporter"/>
    <property type="match status" value="1"/>
</dbReference>
<comment type="subcellular location">
    <subcellularLocation>
        <location evidence="1">Cell membrane</location>
        <topology evidence="1">Multi-pass membrane protein</topology>
    </subcellularLocation>
</comment>
<dbReference type="InterPro" id="IPR036259">
    <property type="entry name" value="MFS_trans_sf"/>
</dbReference>
<evidence type="ECO:0000256" key="5">
    <source>
        <dbReference type="SAM" id="Phobius"/>
    </source>
</evidence>
<dbReference type="Pfam" id="PF07690">
    <property type="entry name" value="MFS_1"/>
    <property type="match status" value="1"/>
</dbReference>
<keyword evidence="2 5" id="KW-0812">Transmembrane</keyword>
<organism evidence="7 8">
    <name type="scientific">Nocardia flavorosea</name>
    <dbReference type="NCBI Taxonomy" id="53429"/>
    <lineage>
        <taxon>Bacteria</taxon>
        <taxon>Bacillati</taxon>
        <taxon>Actinomycetota</taxon>
        <taxon>Actinomycetes</taxon>
        <taxon>Mycobacteriales</taxon>
        <taxon>Nocardiaceae</taxon>
        <taxon>Nocardia</taxon>
    </lineage>
</organism>
<dbReference type="AlphaFoldDB" id="A0A846YA53"/>
<feature type="transmembrane region" description="Helical" evidence="5">
    <location>
        <begin position="235"/>
        <end position="256"/>
    </location>
</feature>
<dbReference type="InterPro" id="IPR011701">
    <property type="entry name" value="MFS"/>
</dbReference>
<feature type="transmembrane region" description="Helical" evidence="5">
    <location>
        <begin position="444"/>
        <end position="463"/>
    </location>
</feature>
<evidence type="ECO:0000259" key="6">
    <source>
        <dbReference type="PROSITE" id="PS50850"/>
    </source>
</evidence>
<feature type="transmembrane region" description="Helical" evidence="5">
    <location>
        <begin position="86"/>
        <end position="105"/>
    </location>
</feature>
<sequence>MINGATADARTGTGAGAWAAFAGCLLSVFMQMIDVTIVNTALPEITADLHASSAQQLLIVSGYSLAFACTLLAAARLGARIGRRRMFLFAVVAFTAASVWCGTAGSAGELVLARIVQGVAGGGMAAQTIAILTALFPRRMHTQVFALYGATSGFAGLLGPILGGTLVTADIGGLGWHSIFLMNLPLGVVTFVLAWRFLRVETPPRRVPMDFPGVVLCAVTLFALLYALSEIHLHGWRPIPCLIVVVALGLGALTLLHERAATRRDTGPLVRLDLFADRGFAVGSIVITGFFGLFTAFVFAISITLQNVLEFSALRTGIAMTPFALGAGAGALLSPILVRRWGVRVLAGGLVLYAACVLVGVVYVNITGGQVNMLLCAAPVFLCGFGAGVFAVPLQPLMLSGLDDAQMAEASGLVPTIEQIGNGVGLALLATAFFRAHTLGGSTVMLSAIAVLALVLAAVTLALPEPATPDNSATARAPAMN</sequence>
<feature type="transmembrane region" description="Helical" evidence="5">
    <location>
        <begin position="280"/>
        <end position="305"/>
    </location>
</feature>
<evidence type="ECO:0000256" key="2">
    <source>
        <dbReference type="ARBA" id="ARBA00022692"/>
    </source>
</evidence>
<keyword evidence="4 5" id="KW-0472">Membrane</keyword>
<dbReference type="GO" id="GO:0022857">
    <property type="term" value="F:transmembrane transporter activity"/>
    <property type="evidence" value="ECO:0007669"/>
    <property type="project" value="InterPro"/>
</dbReference>
<dbReference type="PANTHER" id="PTHR42718:SF39">
    <property type="entry name" value="ACTINORHODIN TRANSPORTER-RELATED"/>
    <property type="match status" value="1"/>
</dbReference>
<dbReference type="EMBL" id="JAAXOT010000001">
    <property type="protein sequence ID" value="NKY54664.1"/>
    <property type="molecule type" value="Genomic_DNA"/>
</dbReference>
<dbReference type="InterPro" id="IPR020846">
    <property type="entry name" value="MFS_dom"/>
</dbReference>
<feature type="transmembrane region" description="Helical" evidence="5">
    <location>
        <begin position="12"/>
        <end position="33"/>
    </location>
</feature>
<feature type="transmembrane region" description="Helical" evidence="5">
    <location>
        <begin position="179"/>
        <end position="198"/>
    </location>
</feature>
<comment type="caution">
    <text evidence="7">The sequence shown here is derived from an EMBL/GenBank/DDBJ whole genome shotgun (WGS) entry which is preliminary data.</text>
</comment>
<keyword evidence="8" id="KW-1185">Reference proteome</keyword>
<dbReference type="PROSITE" id="PS50850">
    <property type="entry name" value="MFS"/>
    <property type="match status" value="1"/>
</dbReference>
<evidence type="ECO:0000313" key="8">
    <source>
        <dbReference type="Proteomes" id="UP000570678"/>
    </source>
</evidence>
<feature type="transmembrane region" description="Helical" evidence="5">
    <location>
        <begin position="210"/>
        <end position="229"/>
    </location>
</feature>
<evidence type="ECO:0000313" key="7">
    <source>
        <dbReference type="EMBL" id="NKY54664.1"/>
    </source>
</evidence>
<dbReference type="Proteomes" id="UP000570678">
    <property type="component" value="Unassembled WGS sequence"/>
</dbReference>
<keyword evidence="3 5" id="KW-1133">Transmembrane helix</keyword>
<dbReference type="Gene3D" id="1.20.1250.20">
    <property type="entry name" value="MFS general substrate transporter like domains"/>
    <property type="match status" value="1"/>
</dbReference>
<dbReference type="RefSeq" id="WP_062971090.1">
    <property type="nucleotide sequence ID" value="NZ_JAAXOT010000001.1"/>
</dbReference>
<gene>
    <name evidence="7" type="ORF">HGA15_00515</name>
</gene>
<feature type="domain" description="Major facilitator superfamily (MFS) profile" evidence="6">
    <location>
        <begin position="20"/>
        <end position="465"/>
    </location>
</feature>
<feature type="transmembrane region" description="Helical" evidence="5">
    <location>
        <begin position="111"/>
        <end position="136"/>
    </location>
</feature>
<feature type="transmembrane region" description="Helical" evidence="5">
    <location>
        <begin position="53"/>
        <end position="74"/>
    </location>
</feature>
<accession>A0A846YA53</accession>
<feature type="transmembrane region" description="Helical" evidence="5">
    <location>
        <begin position="372"/>
        <end position="392"/>
    </location>
</feature>
<evidence type="ECO:0000256" key="3">
    <source>
        <dbReference type="ARBA" id="ARBA00022989"/>
    </source>
</evidence>
<feature type="transmembrane region" description="Helical" evidence="5">
    <location>
        <begin position="317"/>
        <end position="338"/>
    </location>
</feature>
<dbReference type="Gene3D" id="1.20.1720.10">
    <property type="entry name" value="Multidrug resistance protein D"/>
    <property type="match status" value="1"/>
</dbReference>
<dbReference type="CDD" id="cd17321">
    <property type="entry name" value="MFS_MMR_MDR_like"/>
    <property type="match status" value="1"/>
</dbReference>
<evidence type="ECO:0000256" key="1">
    <source>
        <dbReference type="ARBA" id="ARBA00004651"/>
    </source>
</evidence>
<reference evidence="7 8" key="1">
    <citation type="submission" date="2020-04" db="EMBL/GenBank/DDBJ databases">
        <title>MicrobeNet Type strains.</title>
        <authorList>
            <person name="Nicholson A.C."/>
        </authorList>
    </citation>
    <scope>NUCLEOTIDE SEQUENCE [LARGE SCALE GENOMIC DNA]</scope>
    <source>
        <strain evidence="7 8">JCM 3332</strain>
    </source>
</reference>
<name>A0A846YA53_9NOCA</name>
<feature type="transmembrane region" description="Helical" evidence="5">
    <location>
        <begin position="345"/>
        <end position="366"/>
    </location>
</feature>
<feature type="transmembrane region" description="Helical" evidence="5">
    <location>
        <begin position="145"/>
        <end position="167"/>
    </location>
</feature>
<dbReference type="PANTHER" id="PTHR42718">
    <property type="entry name" value="MAJOR FACILITATOR SUPERFAMILY MULTIDRUG TRANSPORTER MFSC"/>
    <property type="match status" value="1"/>
</dbReference>